<dbReference type="RefSeq" id="XP_005718469.1">
    <property type="nucleotide sequence ID" value="XM_005718412.1"/>
</dbReference>
<dbReference type="Gramene" id="CDF38564">
    <property type="protein sequence ID" value="CDF38564"/>
    <property type="gene ID" value="CHC_T00001148001"/>
</dbReference>
<gene>
    <name evidence="2" type="ORF">CHC_T00001148001</name>
</gene>
<evidence type="ECO:0000313" key="2">
    <source>
        <dbReference type="EMBL" id="CDF38564.1"/>
    </source>
</evidence>
<feature type="compositionally biased region" description="Low complexity" evidence="1">
    <location>
        <begin position="206"/>
        <end position="219"/>
    </location>
</feature>
<accession>R7QKG6</accession>
<evidence type="ECO:0000256" key="1">
    <source>
        <dbReference type="SAM" id="MobiDB-lite"/>
    </source>
</evidence>
<dbReference type="Proteomes" id="UP000012073">
    <property type="component" value="Unassembled WGS sequence"/>
</dbReference>
<dbReference type="KEGG" id="ccp:CHC_T00001148001"/>
<name>R7QKG6_CHOCR</name>
<evidence type="ECO:0000313" key="3">
    <source>
        <dbReference type="Proteomes" id="UP000012073"/>
    </source>
</evidence>
<dbReference type="AlphaFoldDB" id="R7QKG6"/>
<feature type="compositionally biased region" description="Basic residues" evidence="1">
    <location>
        <begin position="76"/>
        <end position="86"/>
    </location>
</feature>
<feature type="region of interest" description="Disordered" evidence="1">
    <location>
        <begin position="54"/>
        <end position="86"/>
    </location>
</feature>
<organism evidence="2 3">
    <name type="scientific">Chondrus crispus</name>
    <name type="common">Carrageen Irish moss</name>
    <name type="synonym">Polymorpha crispa</name>
    <dbReference type="NCBI Taxonomy" id="2769"/>
    <lineage>
        <taxon>Eukaryota</taxon>
        <taxon>Rhodophyta</taxon>
        <taxon>Florideophyceae</taxon>
        <taxon>Rhodymeniophycidae</taxon>
        <taxon>Gigartinales</taxon>
        <taxon>Gigartinaceae</taxon>
        <taxon>Chondrus</taxon>
    </lineage>
</organism>
<keyword evidence="3" id="KW-1185">Reference proteome</keyword>
<feature type="compositionally biased region" description="Polar residues" evidence="1">
    <location>
        <begin position="228"/>
        <end position="237"/>
    </location>
</feature>
<dbReference type="GeneID" id="17326188"/>
<feature type="compositionally biased region" description="Low complexity" evidence="1">
    <location>
        <begin position="54"/>
        <end position="75"/>
    </location>
</feature>
<feature type="region of interest" description="Disordered" evidence="1">
    <location>
        <begin position="142"/>
        <end position="237"/>
    </location>
</feature>
<sequence length="237" mass="25030">MSGFRPSSAQFLTHRLVASGLTTASSMAKWRARFIRLWMTLTECSSTWAFAVSSAPSGASGSTRRSCSNCSPNRSRAARTSRRRRSSRWSSSARRWVCEVSFADGVRPTAMGRISSFTVMAPAEGRWGSGLANGEWERLGELKSFPSPGVDSSISSSSSSSSSPSSPSSPSSSSSWSSSSSSSSSESSSSSSRSKSIAAPWRSDSSKASSKSKPSSKRSTFAVRGTCSEETATWAAS</sequence>
<feature type="compositionally biased region" description="Low complexity" evidence="1">
    <location>
        <begin position="144"/>
        <end position="196"/>
    </location>
</feature>
<reference evidence="3" key="1">
    <citation type="journal article" date="2013" name="Proc. Natl. Acad. Sci. U.S.A.">
        <title>Genome structure and metabolic features in the red seaweed Chondrus crispus shed light on evolution of the Archaeplastida.</title>
        <authorList>
            <person name="Collen J."/>
            <person name="Porcel B."/>
            <person name="Carre W."/>
            <person name="Ball S.G."/>
            <person name="Chaparro C."/>
            <person name="Tonon T."/>
            <person name="Barbeyron T."/>
            <person name="Michel G."/>
            <person name="Noel B."/>
            <person name="Valentin K."/>
            <person name="Elias M."/>
            <person name="Artiguenave F."/>
            <person name="Arun A."/>
            <person name="Aury J.M."/>
            <person name="Barbosa-Neto J.F."/>
            <person name="Bothwell J.H."/>
            <person name="Bouget F.Y."/>
            <person name="Brillet L."/>
            <person name="Cabello-Hurtado F."/>
            <person name="Capella-Gutierrez S."/>
            <person name="Charrier B."/>
            <person name="Cladiere L."/>
            <person name="Cock J.M."/>
            <person name="Coelho S.M."/>
            <person name="Colleoni C."/>
            <person name="Czjzek M."/>
            <person name="Da Silva C."/>
            <person name="Delage L."/>
            <person name="Denoeud F."/>
            <person name="Deschamps P."/>
            <person name="Dittami S.M."/>
            <person name="Gabaldon T."/>
            <person name="Gachon C.M."/>
            <person name="Groisillier A."/>
            <person name="Herve C."/>
            <person name="Jabbari K."/>
            <person name="Katinka M."/>
            <person name="Kloareg B."/>
            <person name="Kowalczyk N."/>
            <person name="Labadie K."/>
            <person name="Leblanc C."/>
            <person name="Lopez P.J."/>
            <person name="McLachlan D.H."/>
            <person name="Meslet-Cladiere L."/>
            <person name="Moustafa A."/>
            <person name="Nehr Z."/>
            <person name="Nyvall Collen P."/>
            <person name="Panaud O."/>
            <person name="Partensky F."/>
            <person name="Poulain J."/>
            <person name="Rensing S.A."/>
            <person name="Rousvoal S."/>
            <person name="Samson G."/>
            <person name="Symeonidi A."/>
            <person name="Weissenbach J."/>
            <person name="Zambounis A."/>
            <person name="Wincker P."/>
            <person name="Boyen C."/>
        </authorList>
    </citation>
    <scope>NUCLEOTIDE SEQUENCE [LARGE SCALE GENOMIC DNA]</scope>
    <source>
        <strain evidence="3">cv. Stackhouse</strain>
    </source>
</reference>
<dbReference type="EMBL" id="HG001945">
    <property type="protein sequence ID" value="CDF38564.1"/>
    <property type="molecule type" value="Genomic_DNA"/>
</dbReference>
<protein>
    <submittedName>
        <fullName evidence="2">Uncharacterized protein</fullName>
    </submittedName>
</protein>
<proteinExistence type="predicted"/>